<evidence type="ECO:0000313" key="1">
    <source>
        <dbReference type="EMBL" id="CEG12174.1"/>
    </source>
</evidence>
<protein>
    <submittedName>
        <fullName evidence="1">Uncharacterized protein</fullName>
    </submittedName>
</protein>
<evidence type="ECO:0000313" key="2">
    <source>
        <dbReference type="EMBL" id="CEG13591.1"/>
    </source>
</evidence>
<accession>A0A098E9I7</accession>
<dbReference type="EMBL" id="CCXY01000115">
    <property type="protein sequence ID" value="CEG12174.1"/>
    <property type="molecule type" value="Genomic_DNA"/>
</dbReference>
<proteinExistence type="predicted"/>
<reference evidence="1" key="1">
    <citation type="submission" date="2014-09" db="EMBL/GenBank/DDBJ databases">
        <authorList>
            <person name="Probst J Alexander"/>
        </authorList>
    </citation>
    <scope>NUCLEOTIDE SEQUENCE</scope>
</reference>
<dbReference type="EMBL" id="CCXY01000361">
    <property type="protein sequence ID" value="CEG13591.1"/>
    <property type="molecule type" value="Genomic_DNA"/>
</dbReference>
<name>A0A098E9I7_9ZZZZ</name>
<gene>
    <name evidence="1" type="ORF">MSIBF_A2010005</name>
    <name evidence="2" type="ORF">MSIBF_A4230004</name>
</gene>
<dbReference type="AlphaFoldDB" id="A0A098E9I7"/>
<sequence>MVQKEKIRVCAICKKEFDITLPGRLKILKREKKGEKGVWICRECAEKVKIQ</sequence>
<organism evidence="1">
    <name type="scientific">groundwater metagenome</name>
    <dbReference type="NCBI Taxonomy" id="717931"/>
    <lineage>
        <taxon>unclassified sequences</taxon>
        <taxon>metagenomes</taxon>
        <taxon>ecological metagenomes</taxon>
    </lineage>
</organism>